<feature type="transmembrane region" description="Helical" evidence="1">
    <location>
        <begin position="110"/>
        <end position="132"/>
    </location>
</feature>
<gene>
    <name evidence="2" type="ORF">H0E87_031584</name>
</gene>
<sequence>MAALILVKAILHEHLLTNSYLFDRLKMGSTDATHLVVSLIFLVILGSNLIAAQTFSSNSSKPGVYGYVVGVIWLLGGIAYGGFLLATAFCCKTRRYGQLKKRLPCHKQCYLWPILLAIFFTILAITASGLVLGGNAKFHSQAKNVVDIIIDTANDAWKTMYNTTGVMKDMKENLGVSKQRAAAQASTFLTTTSAKLDAEAADIQRRARKNRHLIDKGLKIVYIVTTVTISLEPGCTNCSFSLWNSEVTATTVHINCCVLDPDCSMLVVLWAVFLLRKLFNRFMCSSQKLPTESLQQQLEFNPSLRSITSAKAVLFDVSRGIYRLVNQ</sequence>
<comment type="caution">
    <text evidence="2">The sequence shown here is derived from an EMBL/GenBank/DDBJ whole genome shotgun (WGS) entry which is preliminary data.</text>
</comment>
<proteinExistence type="predicted"/>
<feature type="non-terminal residue" evidence="2">
    <location>
        <position position="327"/>
    </location>
</feature>
<dbReference type="PANTHER" id="PTHR31414:SF18">
    <property type="entry name" value="TRANSMEMBRANE PROTEIN-RELATED"/>
    <property type="match status" value="1"/>
</dbReference>
<keyword evidence="1" id="KW-0812">Transmembrane</keyword>
<dbReference type="PANTHER" id="PTHR31414">
    <property type="entry name" value="TRANSMEMBRANE PROTEIN DDB_G0292058"/>
    <property type="match status" value="1"/>
</dbReference>
<dbReference type="InterPro" id="IPR040283">
    <property type="entry name" value="DDB_G0292058-like"/>
</dbReference>
<organism evidence="2 3">
    <name type="scientific">Populus deltoides</name>
    <name type="common">Eastern poplar</name>
    <name type="synonym">Eastern cottonwood</name>
    <dbReference type="NCBI Taxonomy" id="3696"/>
    <lineage>
        <taxon>Eukaryota</taxon>
        <taxon>Viridiplantae</taxon>
        <taxon>Streptophyta</taxon>
        <taxon>Embryophyta</taxon>
        <taxon>Tracheophyta</taxon>
        <taxon>Spermatophyta</taxon>
        <taxon>Magnoliopsida</taxon>
        <taxon>eudicotyledons</taxon>
        <taxon>Gunneridae</taxon>
        <taxon>Pentapetalae</taxon>
        <taxon>rosids</taxon>
        <taxon>fabids</taxon>
        <taxon>Malpighiales</taxon>
        <taxon>Salicaceae</taxon>
        <taxon>Saliceae</taxon>
        <taxon>Populus</taxon>
    </lineage>
</organism>
<name>A0A8T2WIL6_POPDE</name>
<evidence type="ECO:0000313" key="2">
    <source>
        <dbReference type="EMBL" id="KAH8479537.1"/>
    </source>
</evidence>
<reference evidence="2" key="1">
    <citation type="journal article" date="2021" name="J. Hered.">
        <title>Genome Assembly of Salicaceae Populus deltoides (Eastern Cottonwood) I-69 Based on Nanopore Sequencing and Hi-C Technologies.</title>
        <authorList>
            <person name="Bai S."/>
            <person name="Wu H."/>
            <person name="Zhang J."/>
            <person name="Pan Z."/>
            <person name="Zhao W."/>
            <person name="Li Z."/>
            <person name="Tong C."/>
        </authorList>
    </citation>
    <scope>NUCLEOTIDE SEQUENCE</scope>
    <source>
        <tissue evidence="2">Leaf</tissue>
    </source>
</reference>
<protein>
    <submittedName>
        <fullName evidence="2">Uncharacterized protein</fullName>
    </submittedName>
</protein>
<dbReference type="GO" id="GO:0016020">
    <property type="term" value="C:membrane"/>
    <property type="evidence" value="ECO:0007669"/>
    <property type="project" value="TreeGrafter"/>
</dbReference>
<accession>A0A8T2WIL6</accession>
<dbReference type="EMBL" id="JACEGQ020000162">
    <property type="protein sequence ID" value="KAH8479537.1"/>
    <property type="molecule type" value="Genomic_DNA"/>
</dbReference>
<feature type="transmembrane region" description="Helical" evidence="1">
    <location>
        <begin position="32"/>
        <end position="52"/>
    </location>
</feature>
<dbReference type="Proteomes" id="UP000807159">
    <property type="component" value="Unassembled WGS sequence"/>
</dbReference>
<evidence type="ECO:0000256" key="1">
    <source>
        <dbReference type="SAM" id="Phobius"/>
    </source>
</evidence>
<keyword evidence="3" id="KW-1185">Reference proteome</keyword>
<feature type="transmembrane region" description="Helical" evidence="1">
    <location>
        <begin position="64"/>
        <end position="89"/>
    </location>
</feature>
<evidence type="ECO:0000313" key="3">
    <source>
        <dbReference type="Proteomes" id="UP000807159"/>
    </source>
</evidence>
<keyword evidence="1" id="KW-0472">Membrane</keyword>
<keyword evidence="1" id="KW-1133">Transmembrane helix</keyword>
<dbReference type="AlphaFoldDB" id="A0A8T2WIL6"/>